<dbReference type="AlphaFoldDB" id="A0A292Q730"/>
<gene>
    <name evidence="2" type="ORF">GSTUAT00001280001</name>
</gene>
<keyword evidence="1" id="KW-1133">Transmembrane helix</keyword>
<keyword evidence="1" id="KW-0812">Transmembrane</keyword>
<dbReference type="CDD" id="cd22903">
    <property type="entry name" value="NI9M"/>
    <property type="match status" value="1"/>
</dbReference>
<evidence type="ECO:0000313" key="3">
    <source>
        <dbReference type="Proteomes" id="UP001412239"/>
    </source>
</evidence>
<protein>
    <recommendedName>
        <fullName evidence="4">NADH-ubiquinone oxidoreductase 9.5 kDa subunit</fullName>
    </recommendedName>
</protein>
<feature type="transmembrane region" description="Helical" evidence="1">
    <location>
        <begin position="23"/>
        <end position="44"/>
    </location>
</feature>
<name>A0A292Q730_9PEZI</name>
<evidence type="ECO:0000313" key="2">
    <source>
        <dbReference type="EMBL" id="CUS14755.1"/>
    </source>
</evidence>
<dbReference type="EMBL" id="LN890956">
    <property type="protein sequence ID" value="CUS14755.1"/>
    <property type="molecule type" value="Genomic_DNA"/>
</dbReference>
<proteinExistence type="predicted"/>
<dbReference type="PANTHER" id="PTHR38488:SF1">
    <property type="entry name" value="OXIDOREDUCTASE 9.5 KDA SUBUNIT, PUTATIVE (AFU_ORTHOLOGUE AFUA_5G08980)-RELATED"/>
    <property type="match status" value="1"/>
</dbReference>
<accession>A0A292Q730</accession>
<evidence type="ECO:0000256" key="1">
    <source>
        <dbReference type="SAM" id="Phobius"/>
    </source>
</evidence>
<organism evidence="2 3">
    <name type="scientific">Tuber aestivum</name>
    <name type="common">summer truffle</name>
    <dbReference type="NCBI Taxonomy" id="59557"/>
    <lineage>
        <taxon>Eukaryota</taxon>
        <taxon>Fungi</taxon>
        <taxon>Dikarya</taxon>
        <taxon>Ascomycota</taxon>
        <taxon>Pezizomycotina</taxon>
        <taxon>Pezizomycetes</taxon>
        <taxon>Pezizales</taxon>
        <taxon>Tuberaceae</taxon>
        <taxon>Tuber</taxon>
    </lineage>
</organism>
<sequence length="75" mass="8768">MSTPYFWAHPFRYMRYAAHQYPALFWSVIIGVQGPLIFLGGVMAKKRFGWERPPIPLSYPVPNRPRRIPAGYDDD</sequence>
<dbReference type="InterPro" id="IPR039961">
    <property type="entry name" value="Nuo9.5"/>
</dbReference>
<evidence type="ECO:0008006" key="4">
    <source>
        <dbReference type="Google" id="ProtNLM"/>
    </source>
</evidence>
<keyword evidence="1" id="KW-0472">Membrane</keyword>
<keyword evidence="3" id="KW-1185">Reference proteome</keyword>
<reference evidence="2" key="1">
    <citation type="submission" date="2015-10" db="EMBL/GenBank/DDBJ databases">
        <authorList>
            <person name="Regsiter A."/>
            <person name="william w."/>
        </authorList>
    </citation>
    <scope>NUCLEOTIDE SEQUENCE</scope>
    <source>
        <strain evidence="2">Montdore</strain>
    </source>
</reference>
<dbReference type="Proteomes" id="UP001412239">
    <property type="component" value="Unassembled WGS sequence"/>
</dbReference>
<dbReference type="PANTHER" id="PTHR38488">
    <property type="entry name" value="OXIDOREDUCTASE 9.5 KDA SUBUNIT, PUTATIVE (AFU_ORTHOLOGUE AFUA_5G08980)-RELATED"/>
    <property type="match status" value="1"/>
</dbReference>